<proteinExistence type="predicted"/>
<dbReference type="STRING" id="623280.SAMN05660226_02389"/>
<dbReference type="Proteomes" id="UP000190541">
    <property type="component" value="Unassembled WGS sequence"/>
</dbReference>
<keyword evidence="3" id="KW-1185">Reference proteome</keyword>
<evidence type="ECO:0000256" key="1">
    <source>
        <dbReference type="SAM" id="SignalP"/>
    </source>
</evidence>
<dbReference type="EMBL" id="FUYS01000005">
    <property type="protein sequence ID" value="SKB63445.1"/>
    <property type="molecule type" value="Genomic_DNA"/>
</dbReference>
<reference evidence="2 3" key="1">
    <citation type="submission" date="2017-02" db="EMBL/GenBank/DDBJ databases">
        <authorList>
            <person name="Peterson S.W."/>
        </authorList>
    </citation>
    <scope>NUCLEOTIDE SEQUENCE [LARGE SCALE GENOMIC DNA]</scope>
    <source>
        <strain evidence="2 3">DSM 22899</strain>
    </source>
</reference>
<protein>
    <recommendedName>
        <fullName evidence="4">DUF4198 domain-containing protein</fullName>
    </recommendedName>
</protein>
<evidence type="ECO:0000313" key="2">
    <source>
        <dbReference type="EMBL" id="SKB63445.1"/>
    </source>
</evidence>
<dbReference type="PROSITE" id="PS51257">
    <property type="entry name" value="PROKAR_LIPOPROTEIN"/>
    <property type="match status" value="1"/>
</dbReference>
<feature type="signal peptide" evidence="1">
    <location>
        <begin position="1"/>
        <end position="25"/>
    </location>
</feature>
<gene>
    <name evidence="2" type="ORF">SAMN05660226_02389</name>
</gene>
<evidence type="ECO:0000313" key="3">
    <source>
        <dbReference type="Proteomes" id="UP000190541"/>
    </source>
</evidence>
<evidence type="ECO:0008006" key="4">
    <source>
        <dbReference type="Google" id="ProtNLM"/>
    </source>
</evidence>
<name>A0A1T5CVC3_9SPHI</name>
<feature type="chain" id="PRO_5010566434" description="DUF4198 domain-containing protein" evidence="1">
    <location>
        <begin position="26"/>
        <end position="237"/>
    </location>
</feature>
<accession>A0A1T5CVC3</accession>
<dbReference type="AlphaFoldDB" id="A0A1T5CVC3"/>
<keyword evidence="1" id="KW-0732">Signal</keyword>
<organism evidence="2 3">
    <name type="scientific">Parapedobacter luteus</name>
    <dbReference type="NCBI Taxonomy" id="623280"/>
    <lineage>
        <taxon>Bacteria</taxon>
        <taxon>Pseudomonadati</taxon>
        <taxon>Bacteroidota</taxon>
        <taxon>Sphingobacteriia</taxon>
        <taxon>Sphingobacteriales</taxon>
        <taxon>Sphingobacteriaceae</taxon>
        <taxon>Parapedobacter</taxon>
    </lineage>
</organism>
<sequence>MLMTMKKQNKFAALALVGFTVFSLASCDKDDDNEPIREGIERAELILTEVSGEGVEAHGDHFHGLGNAVEGESIVITFDENGIATSNGHLHLEAEAVYKIELKAWDYTGKEVQNDFIADKATADHYKAFLIGGDFILNPDSDDESGAIFQPREQTYADGSAVNGQYETTGILSYFTIGHDNEGPTKEVTYVLRRLNAGVKETITRLDWNRSDYASAFAGENVLELTFEIHAEHGHHH</sequence>